<dbReference type="SUPFAM" id="SSF118290">
    <property type="entry name" value="WRKY DNA-binding domain"/>
    <property type="match status" value="1"/>
</dbReference>
<evidence type="ECO:0000313" key="8">
    <source>
        <dbReference type="RefSeq" id="XP_010435570.1"/>
    </source>
</evidence>
<keyword evidence="7" id="KW-1185">Reference proteome</keyword>
<organism evidence="7 8">
    <name type="scientific">Camelina sativa</name>
    <name type="common">False flax</name>
    <name type="synonym">Myagrum sativum</name>
    <dbReference type="NCBI Taxonomy" id="90675"/>
    <lineage>
        <taxon>Eukaryota</taxon>
        <taxon>Viridiplantae</taxon>
        <taxon>Streptophyta</taxon>
        <taxon>Embryophyta</taxon>
        <taxon>Tracheophyta</taxon>
        <taxon>Spermatophyta</taxon>
        <taxon>Magnoliopsida</taxon>
        <taxon>eudicotyledons</taxon>
        <taxon>Gunneridae</taxon>
        <taxon>Pentapetalae</taxon>
        <taxon>rosids</taxon>
        <taxon>malvids</taxon>
        <taxon>Brassicales</taxon>
        <taxon>Brassicaceae</taxon>
        <taxon>Camelineae</taxon>
        <taxon>Camelina</taxon>
    </lineage>
</organism>
<keyword evidence="2" id="KW-0805">Transcription regulation</keyword>
<dbReference type="InterPro" id="IPR003657">
    <property type="entry name" value="WRKY_dom"/>
</dbReference>
<evidence type="ECO:0000256" key="2">
    <source>
        <dbReference type="ARBA" id="ARBA00023015"/>
    </source>
</evidence>
<dbReference type="Gene3D" id="2.20.25.80">
    <property type="entry name" value="WRKY domain"/>
    <property type="match status" value="1"/>
</dbReference>
<dbReference type="RefSeq" id="XP_010435570.1">
    <property type="nucleotide sequence ID" value="XM_010437268.1"/>
</dbReference>
<keyword evidence="4" id="KW-0804">Transcription</keyword>
<reference evidence="7" key="1">
    <citation type="journal article" date="2014" name="Nat. Commun.">
        <title>The emerging biofuel crop Camelina sativa retains a highly undifferentiated hexaploid genome structure.</title>
        <authorList>
            <person name="Kagale S."/>
            <person name="Koh C."/>
            <person name="Nixon J."/>
            <person name="Bollina V."/>
            <person name="Clarke W.E."/>
            <person name="Tuteja R."/>
            <person name="Spillane C."/>
            <person name="Robinson S.J."/>
            <person name="Links M.G."/>
            <person name="Clarke C."/>
            <person name="Higgins E.E."/>
            <person name="Huebert T."/>
            <person name="Sharpe A.G."/>
            <person name="Parkin I.A."/>
        </authorList>
    </citation>
    <scope>NUCLEOTIDE SEQUENCE [LARGE SCALE GENOMIC DNA]</scope>
    <source>
        <strain evidence="7">cv. DH55</strain>
    </source>
</reference>
<dbReference type="PROSITE" id="PS50811">
    <property type="entry name" value="WRKY"/>
    <property type="match status" value="1"/>
</dbReference>
<reference evidence="8" key="2">
    <citation type="submission" date="2025-08" db="UniProtKB">
        <authorList>
            <consortium name="RefSeq"/>
        </authorList>
    </citation>
    <scope>IDENTIFICATION</scope>
    <source>
        <tissue evidence="8">Leaf</tissue>
    </source>
</reference>
<accession>A0ABM0U483</accession>
<name>A0ABM0U483_CAMSA</name>
<evidence type="ECO:0000256" key="5">
    <source>
        <dbReference type="ARBA" id="ARBA00023242"/>
    </source>
</evidence>
<dbReference type="Pfam" id="PF03106">
    <property type="entry name" value="WRKY"/>
    <property type="match status" value="1"/>
</dbReference>
<dbReference type="SMART" id="SM00774">
    <property type="entry name" value="WRKY"/>
    <property type="match status" value="1"/>
</dbReference>
<evidence type="ECO:0000259" key="6">
    <source>
        <dbReference type="PROSITE" id="PS50811"/>
    </source>
</evidence>
<dbReference type="PANTHER" id="PTHR32096:SF36">
    <property type="entry name" value="WRKY TRANSCRIPTION FACTOR 41-RELATED"/>
    <property type="match status" value="1"/>
</dbReference>
<evidence type="ECO:0000256" key="1">
    <source>
        <dbReference type="ARBA" id="ARBA00004123"/>
    </source>
</evidence>
<comment type="subcellular location">
    <subcellularLocation>
        <location evidence="1">Nucleus</location>
    </subcellularLocation>
</comment>
<dbReference type="PANTHER" id="PTHR32096">
    <property type="entry name" value="WRKY TRANSCRIPTION FACTOR 30-RELATED-RELATED"/>
    <property type="match status" value="1"/>
</dbReference>
<feature type="domain" description="WRKY" evidence="6">
    <location>
        <begin position="130"/>
        <end position="193"/>
    </location>
</feature>
<gene>
    <name evidence="8" type="primary">LOC104719353</name>
</gene>
<dbReference type="Proteomes" id="UP000694864">
    <property type="component" value="Chromosome 2"/>
</dbReference>
<dbReference type="InterPro" id="IPR044810">
    <property type="entry name" value="WRKY_plant"/>
</dbReference>
<evidence type="ECO:0000256" key="4">
    <source>
        <dbReference type="ARBA" id="ARBA00023163"/>
    </source>
</evidence>
<dbReference type="InterPro" id="IPR036576">
    <property type="entry name" value="WRKY_dom_sf"/>
</dbReference>
<keyword evidence="3" id="KW-0238">DNA-binding</keyword>
<evidence type="ECO:0000313" key="7">
    <source>
        <dbReference type="Proteomes" id="UP000694864"/>
    </source>
</evidence>
<sequence>MEMMNWEQRNLLNELIHGLRAAKQLQASPAPSSSSSSSCLTYEMKETLLQKVVSSYENAIMMLNGSHNPTTERVVGPVVNSGKVPESPASINESPKGEEFFDVGCKDYSCKKRKMLPKWTEQVRISPERGLEGPHDDVYSWRKYGQKDILGAKYPRSYYRCTFRNTQCCWATKQVQRSDGDPTIFEVTYRGTHTCSQQGNPPPHKRAETKPNQNHIEEVVNYQNNLLDNLRTNLTVRTDGLEGHGFSFPFTPPPFYSYDSIHGGGATFCHVGSSGPSDFTGLISTNTSTGSSPIFDVDFHFDPTAEIDTTGFPTFLHDSI</sequence>
<keyword evidence="5" id="KW-0539">Nucleus</keyword>
<protein>
    <submittedName>
        <fullName evidence="8">Probable WRKY transcription factor 41</fullName>
    </submittedName>
</protein>
<dbReference type="GeneID" id="104719353"/>
<evidence type="ECO:0000256" key="3">
    <source>
        <dbReference type="ARBA" id="ARBA00023125"/>
    </source>
</evidence>
<proteinExistence type="predicted"/>